<comment type="caution">
    <text evidence="3">The sequence shown here is derived from an EMBL/GenBank/DDBJ whole genome shotgun (WGS) entry which is preliminary data.</text>
</comment>
<proteinExistence type="predicted"/>
<sequence length="136" mass="15243">MLEGTDPADDFFGVTYPSRPTRPLVGTQDSRHDNPPPYVCASEPPAYTQVSVQPTLAMYLFKLGFLFPPFWILGSLILLTPLAAPAEWEPSKPEMERQELIASMRRSEMKWAKRSLLALSVLLLVILIIVLLVVFA</sequence>
<organism evidence="3 4">
    <name type="scientific">Grifola frondosa</name>
    <name type="common">Maitake</name>
    <name type="synonym">Polyporus frondosus</name>
    <dbReference type="NCBI Taxonomy" id="5627"/>
    <lineage>
        <taxon>Eukaryota</taxon>
        <taxon>Fungi</taxon>
        <taxon>Dikarya</taxon>
        <taxon>Basidiomycota</taxon>
        <taxon>Agaricomycotina</taxon>
        <taxon>Agaricomycetes</taxon>
        <taxon>Polyporales</taxon>
        <taxon>Grifolaceae</taxon>
        <taxon>Grifola</taxon>
    </lineage>
</organism>
<dbReference type="EMBL" id="LUGG01000002">
    <property type="protein sequence ID" value="OBZ77522.1"/>
    <property type="molecule type" value="Genomic_DNA"/>
</dbReference>
<keyword evidence="2" id="KW-0472">Membrane</keyword>
<dbReference type="Proteomes" id="UP000092993">
    <property type="component" value="Unassembled WGS sequence"/>
</dbReference>
<reference evidence="3 4" key="1">
    <citation type="submission" date="2016-03" db="EMBL/GenBank/DDBJ databases">
        <title>Whole genome sequencing of Grifola frondosa 9006-11.</title>
        <authorList>
            <person name="Min B."/>
            <person name="Park H."/>
            <person name="Kim J.-G."/>
            <person name="Cho H."/>
            <person name="Oh Y.-L."/>
            <person name="Kong W.-S."/>
            <person name="Choi I.-G."/>
        </authorList>
    </citation>
    <scope>NUCLEOTIDE SEQUENCE [LARGE SCALE GENOMIC DNA]</scope>
    <source>
        <strain evidence="3 4">9006-11</strain>
    </source>
</reference>
<dbReference type="OMA" id="RRCLWAI"/>
<keyword evidence="2" id="KW-0812">Transmembrane</keyword>
<feature type="region of interest" description="Disordered" evidence="1">
    <location>
        <begin position="1"/>
        <end position="33"/>
    </location>
</feature>
<gene>
    <name evidence="3" type="ORF">A0H81_02497</name>
</gene>
<feature type="transmembrane region" description="Helical" evidence="2">
    <location>
        <begin position="65"/>
        <end position="84"/>
    </location>
</feature>
<evidence type="ECO:0000313" key="3">
    <source>
        <dbReference type="EMBL" id="OBZ77522.1"/>
    </source>
</evidence>
<protein>
    <submittedName>
        <fullName evidence="3">Uncharacterized protein</fullName>
    </submittedName>
</protein>
<name>A0A1C7MKY4_GRIFR</name>
<evidence type="ECO:0000256" key="1">
    <source>
        <dbReference type="SAM" id="MobiDB-lite"/>
    </source>
</evidence>
<accession>A0A1C7MKY4</accession>
<evidence type="ECO:0000313" key="4">
    <source>
        <dbReference type="Proteomes" id="UP000092993"/>
    </source>
</evidence>
<keyword evidence="2" id="KW-1133">Transmembrane helix</keyword>
<dbReference type="OrthoDB" id="3358294at2759"/>
<dbReference type="AlphaFoldDB" id="A0A1C7MKY4"/>
<feature type="transmembrane region" description="Helical" evidence="2">
    <location>
        <begin position="115"/>
        <end position="135"/>
    </location>
</feature>
<keyword evidence="4" id="KW-1185">Reference proteome</keyword>
<evidence type="ECO:0000256" key="2">
    <source>
        <dbReference type="SAM" id="Phobius"/>
    </source>
</evidence>